<feature type="transmembrane region" description="Helical" evidence="1">
    <location>
        <begin position="54"/>
        <end position="74"/>
    </location>
</feature>
<keyword evidence="1" id="KW-0472">Membrane</keyword>
<keyword evidence="1" id="KW-1133">Transmembrane helix</keyword>
<feature type="transmembrane region" description="Helical" evidence="1">
    <location>
        <begin position="117"/>
        <end position="135"/>
    </location>
</feature>
<feature type="transmembrane region" description="Helical" evidence="1">
    <location>
        <begin position="6"/>
        <end position="33"/>
    </location>
</feature>
<sequence>MSGQDIALLIHLLLFAYWLGGDIGVFYSSGFATNRNLSRGARQAAGTIMMNLDLIPRLCLSLMLTVGGILTHYYGIDHPLWQMVGIILLGPIWTCSLIYIHFNEGTDLVKTMTKIDYYFRWIMVFTLIASVFYAFNYTDRLDANPWVGAKLIVFAGLIFCGIMIRKYIGGFIKGIHNIATDNINEEDDIAMAASLSKARVFVLTIWFLLLVEVWIGVAKPGSKPVDQVQLETHQTIEYRVG</sequence>
<evidence type="ECO:0008006" key="3">
    <source>
        <dbReference type="Google" id="ProtNLM"/>
    </source>
</evidence>
<feature type="transmembrane region" description="Helical" evidence="1">
    <location>
        <begin position="147"/>
        <end position="164"/>
    </location>
</feature>
<evidence type="ECO:0000313" key="2">
    <source>
        <dbReference type="EMBL" id="SVA30648.1"/>
    </source>
</evidence>
<organism evidence="2">
    <name type="scientific">marine metagenome</name>
    <dbReference type="NCBI Taxonomy" id="408172"/>
    <lineage>
        <taxon>unclassified sequences</taxon>
        <taxon>metagenomes</taxon>
        <taxon>ecological metagenomes</taxon>
    </lineage>
</organism>
<feature type="transmembrane region" description="Helical" evidence="1">
    <location>
        <begin position="80"/>
        <end position="102"/>
    </location>
</feature>
<gene>
    <name evidence="2" type="ORF">METZ01_LOCUS83502</name>
</gene>
<dbReference type="AlphaFoldDB" id="A0A381USN9"/>
<reference evidence="2" key="1">
    <citation type="submission" date="2018-05" db="EMBL/GenBank/DDBJ databases">
        <authorList>
            <person name="Lanie J.A."/>
            <person name="Ng W.-L."/>
            <person name="Kazmierczak K.M."/>
            <person name="Andrzejewski T.M."/>
            <person name="Davidsen T.M."/>
            <person name="Wayne K.J."/>
            <person name="Tettelin H."/>
            <person name="Glass J.I."/>
            <person name="Rusch D."/>
            <person name="Podicherti R."/>
            <person name="Tsui H.-C.T."/>
            <person name="Winkler M.E."/>
        </authorList>
    </citation>
    <scope>NUCLEOTIDE SEQUENCE</scope>
</reference>
<accession>A0A381USN9</accession>
<evidence type="ECO:0000256" key="1">
    <source>
        <dbReference type="SAM" id="Phobius"/>
    </source>
</evidence>
<name>A0A381USN9_9ZZZZ</name>
<dbReference type="EMBL" id="UINC01006961">
    <property type="protein sequence ID" value="SVA30648.1"/>
    <property type="molecule type" value="Genomic_DNA"/>
</dbReference>
<protein>
    <recommendedName>
        <fullName evidence="3">Copper resistance protein D domain-containing protein</fullName>
    </recommendedName>
</protein>
<keyword evidence="1" id="KW-0812">Transmembrane</keyword>
<feature type="transmembrane region" description="Helical" evidence="1">
    <location>
        <begin position="200"/>
        <end position="217"/>
    </location>
</feature>
<proteinExistence type="predicted"/>